<dbReference type="InterPro" id="IPR011009">
    <property type="entry name" value="Kinase-like_dom_sf"/>
</dbReference>
<comment type="cofactor">
    <cofactor evidence="1">
        <name>Mg(2+)</name>
        <dbReference type="ChEBI" id="CHEBI:18420"/>
    </cofactor>
</comment>
<keyword evidence="14" id="KW-1185">Reference proteome</keyword>
<accession>A0A0M3HTE5</accession>
<sequence length="503" mass="56232">MASLAKKMKKLAAFQFFNIKLLLNGRGFSKFKKTYRLKGELGRGGFGVVYRAVRISDETPVAVKFIERRHVRDWGKLNDERVPMEICMLARCTRIRGVIKLLDWYSMPEGFLIVMERPYPCIDLFDFIKSQGTLDEDLARFLFHQVAETVIECARHKVLHRDIKDENVVIDLVSGETRLVDFGAATLLKKTHYTDFQGLLLPLINRLSVHICKIENLLNQSSQNRTGGRGEIVLESGTRLYCPPEWFLHSLYLGEEAAVWSLGVLLYNMLNGQLPFRNEKDICTSHLLGPLPFHASLTDEAKDLLGRCLRFDPFARCSFDELISHPWMLSTTADWLTLTATTNETSNEQLDGSLQGETSESTSEGSRCQSQMESDADSECDSANCSHTSSMYSASSENGGDGLVVADSDAINGETERPVERVVRLAKTSLLEPPNPKQLAVAVIQGTQTRKARLPKTNSMNHCTRPNCSARQLIQRTTKETTDSGRSSGLSSSIVTIIDVLNA</sequence>
<dbReference type="PROSITE" id="PS00107">
    <property type="entry name" value="PROTEIN_KINASE_ATP"/>
    <property type="match status" value="1"/>
</dbReference>
<dbReference type="InterPro" id="IPR008271">
    <property type="entry name" value="Ser/Thr_kinase_AS"/>
</dbReference>
<dbReference type="GO" id="GO:0005737">
    <property type="term" value="C:cytoplasm"/>
    <property type="evidence" value="ECO:0007669"/>
    <property type="project" value="TreeGrafter"/>
</dbReference>
<keyword evidence="6" id="KW-0418">Kinase</keyword>
<keyword evidence="5 11" id="KW-0547">Nucleotide-binding</keyword>
<dbReference type="SMART" id="SM00220">
    <property type="entry name" value="S_TKc"/>
    <property type="match status" value="1"/>
</dbReference>
<dbReference type="InterPro" id="IPR017441">
    <property type="entry name" value="Protein_kinase_ATP_BS"/>
</dbReference>
<evidence type="ECO:0000256" key="9">
    <source>
        <dbReference type="ARBA" id="ARBA00047899"/>
    </source>
</evidence>
<dbReference type="WBParaSite" id="ALUE_0000590201-mRNA-1">
    <property type="protein sequence ID" value="ALUE_0000590201-mRNA-1"/>
    <property type="gene ID" value="ALUE_0000590201"/>
</dbReference>
<evidence type="ECO:0000313" key="15">
    <source>
        <dbReference type="WBParaSite" id="ALUE_0000590201-mRNA-1"/>
    </source>
</evidence>
<keyword evidence="8" id="KW-0460">Magnesium</keyword>
<evidence type="ECO:0000256" key="3">
    <source>
        <dbReference type="ARBA" id="ARBA00022527"/>
    </source>
</evidence>
<evidence type="ECO:0000256" key="4">
    <source>
        <dbReference type="ARBA" id="ARBA00022679"/>
    </source>
</evidence>
<feature type="region of interest" description="Disordered" evidence="12">
    <location>
        <begin position="346"/>
        <end position="401"/>
    </location>
</feature>
<keyword evidence="3" id="KW-0723">Serine/threonine-protein kinase</keyword>
<keyword evidence="4" id="KW-0808">Transferase</keyword>
<keyword evidence="7 11" id="KW-0067">ATP-binding</keyword>
<evidence type="ECO:0000256" key="11">
    <source>
        <dbReference type="PROSITE-ProRule" id="PRU10141"/>
    </source>
</evidence>
<dbReference type="Pfam" id="PF00069">
    <property type="entry name" value="Pkinase"/>
    <property type="match status" value="2"/>
</dbReference>
<dbReference type="CDD" id="cd14005">
    <property type="entry name" value="STKc_PIM"/>
    <property type="match status" value="1"/>
</dbReference>
<evidence type="ECO:0000313" key="14">
    <source>
        <dbReference type="Proteomes" id="UP000036681"/>
    </source>
</evidence>
<name>A0A0M3HTE5_ASCLU</name>
<comment type="catalytic activity">
    <reaction evidence="9">
        <text>L-threonyl-[protein] + ATP = O-phospho-L-threonyl-[protein] + ADP + H(+)</text>
        <dbReference type="Rhea" id="RHEA:46608"/>
        <dbReference type="Rhea" id="RHEA-COMP:11060"/>
        <dbReference type="Rhea" id="RHEA-COMP:11605"/>
        <dbReference type="ChEBI" id="CHEBI:15378"/>
        <dbReference type="ChEBI" id="CHEBI:30013"/>
        <dbReference type="ChEBI" id="CHEBI:30616"/>
        <dbReference type="ChEBI" id="CHEBI:61977"/>
        <dbReference type="ChEBI" id="CHEBI:456216"/>
        <dbReference type="EC" id="2.7.11.1"/>
    </reaction>
</comment>
<evidence type="ECO:0000256" key="5">
    <source>
        <dbReference type="ARBA" id="ARBA00022741"/>
    </source>
</evidence>
<evidence type="ECO:0000256" key="8">
    <source>
        <dbReference type="ARBA" id="ARBA00022842"/>
    </source>
</evidence>
<evidence type="ECO:0000256" key="1">
    <source>
        <dbReference type="ARBA" id="ARBA00001946"/>
    </source>
</evidence>
<feature type="compositionally biased region" description="Polar residues" evidence="12">
    <location>
        <begin position="381"/>
        <end position="398"/>
    </location>
</feature>
<evidence type="ECO:0000256" key="2">
    <source>
        <dbReference type="ARBA" id="ARBA00012513"/>
    </source>
</evidence>
<evidence type="ECO:0000256" key="12">
    <source>
        <dbReference type="SAM" id="MobiDB-lite"/>
    </source>
</evidence>
<comment type="catalytic activity">
    <reaction evidence="10">
        <text>L-seryl-[protein] + ATP = O-phospho-L-seryl-[protein] + ADP + H(+)</text>
        <dbReference type="Rhea" id="RHEA:17989"/>
        <dbReference type="Rhea" id="RHEA-COMP:9863"/>
        <dbReference type="Rhea" id="RHEA-COMP:11604"/>
        <dbReference type="ChEBI" id="CHEBI:15378"/>
        <dbReference type="ChEBI" id="CHEBI:29999"/>
        <dbReference type="ChEBI" id="CHEBI:30616"/>
        <dbReference type="ChEBI" id="CHEBI:83421"/>
        <dbReference type="ChEBI" id="CHEBI:456216"/>
        <dbReference type="EC" id="2.7.11.1"/>
    </reaction>
</comment>
<feature type="compositionally biased region" description="Low complexity" evidence="12">
    <location>
        <begin position="356"/>
        <end position="366"/>
    </location>
</feature>
<evidence type="ECO:0000256" key="7">
    <source>
        <dbReference type="ARBA" id="ARBA00022840"/>
    </source>
</evidence>
<dbReference type="PANTHER" id="PTHR22984">
    <property type="entry name" value="SERINE/THREONINE-PROTEIN KINASE PIM"/>
    <property type="match status" value="1"/>
</dbReference>
<dbReference type="GO" id="GO:0004674">
    <property type="term" value="F:protein serine/threonine kinase activity"/>
    <property type="evidence" value="ECO:0007669"/>
    <property type="project" value="UniProtKB-KW"/>
</dbReference>
<feature type="domain" description="Protein kinase" evidence="13">
    <location>
        <begin position="35"/>
        <end position="328"/>
    </location>
</feature>
<feature type="binding site" evidence="11">
    <location>
        <position position="64"/>
    </location>
    <ligand>
        <name>ATP</name>
        <dbReference type="ChEBI" id="CHEBI:30616"/>
    </ligand>
</feature>
<proteinExistence type="predicted"/>
<evidence type="ECO:0000256" key="10">
    <source>
        <dbReference type="ARBA" id="ARBA00048679"/>
    </source>
</evidence>
<dbReference type="GO" id="GO:0005524">
    <property type="term" value="F:ATP binding"/>
    <property type="evidence" value="ECO:0007669"/>
    <property type="project" value="UniProtKB-UniRule"/>
</dbReference>
<dbReference type="Gene3D" id="1.10.510.10">
    <property type="entry name" value="Transferase(Phosphotransferase) domain 1"/>
    <property type="match status" value="1"/>
</dbReference>
<dbReference type="PROSITE" id="PS50011">
    <property type="entry name" value="PROTEIN_KINASE_DOM"/>
    <property type="match status" value="1"/>
</dbReference>
<dbReference type="InterPro" id="IPR000719">
    <property type="entry name" value="Prot_kinase_dom"/>
</dbReference>
<dbReference type="Gene3D" id="3.30.200.20">
    <property type="entry name" value="Phosphorylase Kinase, domain 1"/>
    <property type="match status" value="1"/>
</dbReference>
<dbReference type="InterPro" id="IPR051138">
    <property type="entry name" value="PIM_Ser/Thr_kinase"/>
</dbReference>
<dbReference type="FunFam" id="3.30.200.20:FF:000547">
    <property type="entry name" value="Serine/threonine-protein kinase prk-2"/>
    <property type="match status" value="1"/>
</dbReference>
<dbReference type="SUPFAM" id="SSF56112">
    <property type="entry name" value="Protein kinase-like (PK-like)"/>
    <property type="match status" value="1"/>
</dbReference>
<dbReference type="AlphaFoldDB" id="A0A0M3HTE5"/>
<dbReference type="Proteomes" id="UP000036681">
    <property type="component" value="Unplaced"/>
</dbReference>
<evidence type="ECO:0000256" key="6">
    <source>
        <dbReference type="ARBA" id="ARBA00022777"/>
    </source>
</evidence>
<dbReference type="EC" id="2.7.11.1" evidence="2"/>
<protein>
    <recommendedName>
        <fullName evidence="2">non-specific serine/threonine protein kinase</fullName>
        <ecNumber evidence="2">2.7.11.1</ecNumber>
    </recommendedName>
</protein>
<evidence type="ECO:0000259" key="13">
    <source>
        <dbReference type="PROSITE" id="PS50011"/>
    </source>
</evidence>
<organism evidence="14 15">
    <name type="scientific">Ascaris lumbricoides</name>
    <name type="common">Giant roundworm</name>
    <dbReference type="NCBI Taxonomy" id="6252"/>
    <lineage>
        <taxon>Eukaryota</taxon>
        <taxon>Metazoa</taxon>
        <taxon>Ecdysozoa</taxon>
        <taxon>Nematoda</taxon>
        <taxon>Chromadorea</taxon>
        <taxon>Rhabditida</taxon>
        <taxon>Spirurina</taxon>
        <taxon>Ascaridomorpha</taxon>
        <taxon>Ascaridoidea</taxon>
        <taxon>Ascarididae</taxon>
        <taxon>Ascaris</taxon>
    </lineage>
</organism>
<reference evidence="15" key="1">
    <citation type="submission" date="2017-02" db="UniProtKB">
        <authorList>
            <consortium name="WormBaseParasite"/>
        </authorList>
    </citation>
    <scope>IDENTIFICATION</scope>
</reference>
<dbReference type="PANTHER" id="PTHR22984:SF29">
    <property type="entry name" value="SERINE_THREONINE-PROTEIN KINASE PIM-1"/>
    <property type="match status" value="1"/>
</dbReference>
<dbReference type="PROSITE" id="PS00108">
    <property type="entry name" value="PROTEIN_KINASE_ST"/>
    <property type="match status" value="1"/>
</dbReference>